<accession>A0AAU7Q8G1</accession>
<organism evidence="1">
    <name type="scientific">Acerihabitans sp. KWT182</name>
    <dbReference type="NCBI Taxonomy" id="3157919"/>
    <lineage>
        <taxon>Bacteria</taxon>
        <taxon>Pseudomonadati</taxon>
        <taxon>Pseudomonadota</taxon>
        <taxon>Gammaproteobacteria</taxon>
        <taxon>Enterobacterales</taxon>
        <taxon>Pectobacteriaceae</taxon>
        <taxon>Acerihabitans</taxon>
    </lineage>
</organism>
<evidence type="ECO:0000313" key="1">
    <source>
        <dbReference type="EMBL" id="XBS69314.1"/>
    </source>
</evidence>
<protein>
    <submittedName>
        <fullName evidence="1">Uncharacterized protein</fullName>
    </submittedName>
</protein>
<dbReference type="AlphaFoldDB" id="A0AAU7Q8G1"/>
<reference evidence="1" key="1">
    <citation type="submission" date="2024-06" db="EMBL/GenBank/DDBJ databases">
        <authorList>
            <person name="Coelho C."/>
            <person name="Bento M."/>
            <person name="Garcia E."/>
            <person name="Camelo A."/>
            <person name="Brandao I."/>
            <person name="Espirito Santo C."/>
            <person name="Trovao J."/>
            <person name="Verissimo A."/>
            <person name="Costa J."/>
            <person name="Tiago I."/>
        </authorList>
    </citation>
    <scope>NUCLEOTIDE SEQUENCE</scope>
    <source>
        <strain evidence="1">KWT182</strain>
    </source>
</reference>
<proteinExistence type="predicted"/>
<dbReference type="EMBL" id="CP157947">
    <property type="protein sequence ID" value="XBS69314.1"/>
    <property type="molecule type" value="Genomic_DNA"/>
</dbReference>
<name>A0AAU7Q8G1_9GAMM</name>
<sequence length="107" mass="12217">MFDEPNFQHPARTLKTSALKIFHGEANLGGSFVQTKAILVQHINIHKRLVEFKLRRKQLSSQSAAMSINHLLYLTTACQRSKIKSAIQQTSAACEMLNIIYYFADFF</sequence>
<gene>
    <name evidence="1" type="ORF">ABK905_23220</name>
</gene>